<comment type="caution">
    <text evidence="1">The sequence shown here is derived from an EMBL/GenBank/DDBJ whole genome shotgun (WGS) entry which is preliminary data.</text>
</comment>
<accession>A0ABP3LQL7</accession>
<keyword evidence="2" id="KW-1185">Reference proteome</keyword>
<protein>
    <recommendedName>
        <fullName evidence="3">HTH iclR-type domain-containing protein</fullName>
    </recommendedName>
</protein>
<dbReference type="Proteomes" id="UP001500191">
    <property type="component" value="Unassembled WGS sequence"/>
</dbReference>
<sequence length="64" mass="7389">MSQHTTALQNLLALIREEPGHSANYYAVKLNLSHAYTRRLLVQLEQLGELDSKRVRVYRVAVRP</sequence>
<evidence type="ECO:0000313" key="1">
    <source>
        <dbReference type="EMBL" id="GAA0505485.1"/>
    </source>
</evidence>
<proteinExistence type="predicted"/>
<reference evidence="2" key="1">
    <citation type="journal article" date="2019" name="Int. J. Syst. Evol. Microbiol.">
        <title>The Global Catalogue of Microorganisms (GCM) 10K type strain sequencing project: providing services to taxonomists for standard genome sequencing and annotation.</title>
        <authorList>
            <consortium name="The Broad Institute Genomics Platform"/>
            <consortium name="The Broad Institute Genome Sequencing Center for Infectious Disease"/>
            <person name="Wu L."/>
            <person name="Ma J."/>
        </authorList>
    </citation>
    <scope>NUCLEOTIDE SEQUENCE [LARGE SCALE GENOMIC DNA]</scope>
    <source>
        <strain evidence="2">JCM 14368</strain>
    </source>
</reference>
<dbReference type="EMBL" id="BAAADB010000008">
    <property type="protein sequence ID" value="GAA0505485.1"/>
    <property type="molecule type" value="Genomic_DNA"/>
</dbReference>
<gene>
    <name evidence="1" type="ORF">GCM10008937_11720</name>
</gene>
<organism evidence="1 2">
    <name type="scientific">Deinococcus depolymerans</name>
    <dbReference type="NCBI Taxonomy" id="392408"/>
    <lineage>
        <taxon>Bacteria</taxon>
        <taxon>Thermotogati</taxon>
        <taxon>Deinococcota</taxon>
        <taxon>Deinococci</taxon>
        <taxon>Deinococcales</taxon>
        <taxon>Deinococcaceae</taxon>
        <taxon>Deinococcus</taxon>
    </lineage>
</organism>
<name>A0ABP3LQL7_9DEIO</name>
<dbReference type="RefSeq" id="WP_343757083.1">
    <property type="nucleotide sequence ID" value="NZ_BAAADB010000008.1"/>
</dbReference>
<evidence type="ECO:0000313" key="2">
    <source>
        <dbReference type="Proteomes" id="UP001500191"/>
    </source>
</evidence>
<evidence type="ECO:0008006" key="3">
    <source>
        <dbReference type="Google" id="ProtNLM"/>
    </source>
</evidence>